<name>A0AA39X8H6_9PEZI</name>
<evidence type="ECO:0000256" key="1">
    <source>
        <dbReference type="SAM" id="MobiDB-lite"/>
    </source>
</evidence>
<comment type="caution">
    <text evidence="2">The sequence shown here is derived from an EMBL/GenBank/DDBJ whole genome shotgun (WGS) entry which is preliminary data.</text>
</comment>
<dbReference type="AlphaFoldDB" id="A0AA39X8H6"/>
<dbReference type="Proteomes" id="UP001174934">
    <property type="component" value="Unassembled WGS sequence"/>
</dbReference>
<sequence>MEGGGSWTGRGTKSTGQKVSASSEVAKSSPVIPPSRSRWLRFQIAVGLVTDRPTAKNGGPSGGEEEALPPPSQVRCPSWNSLAWLFPATCHRTLNSFHLPADHWPAFNSAHGLEGPVVDQHLHLMTTSSEPASVHPKSVVVWRFGFWSRQSKMPECHHGFWALLAIGNW</sequence>
<evidence type="ECO:0000313" key="3">
    <source>
        <dbReference type="Proteomes" id="UP001174934"/>
    </source>
</evidence>
<keyword evidence="3" id="KW-1185">Reference proteome</keyword>
<accession>A0AA39X8H6</accession>
<feature type="compositionally biased region" description="Low complexity" evidence="1">
    <location>
        <begin position="18"/>
        <end position="29"/>
    </location>
</feature>
<evidence type="ECO:0000313" key="2">
    <source>
        <dbReference type="EMBL" id="KAK0629066.1"/>
    </source>
</evidence>
<feature type="region of interest" description="Disordered" evidence="1">
    <location>
        <begin position="1"/>
        <end position="33"/>
    </location>
</feature>
<proteinExistence type="predicted"/>
<gene>
    <name evidence="2" type="ORF">B0T17DRAFT_505666</name>
</gene>
<organism evidence="2 3">
    <name type="scientific">Bombardia bombarda</name>
    <dbReference type="NCBI Taxonomy" id="252184"/>
    <lineage>
        <taxon>Eukaryota</taxon>
        <taxon>Fungi</taxon>
        <taxon>Dikarya</taxon>
        <taxon>Ascomycota</taxon>
        <taxon>Pezizomycotina</taxon>
        <taxon>Sordariomycetes</taxon>
        <taxon>Sordariomycetidae</taxon>
        <taxon>Sordariales</taxon>
        <taxon>Lasiosphaeriaceae</taxon>
        <taxon>Bombardia</taxon>
    </lineage>
</organism>
<dbReference type="EMBL" id="JAULSR010000002">
    <property type="protein sequence ID" value="KAK0629066.1"/>
    <property type="molecule type" value="Genomic_DNA"/>
</dbReference>
<feature type="region of interest" description="Disordered" evidence="1">
    <location>
        <begin position="51"/>
        <end position="72"/>
    </location>
</feature>
<protein>
    <submittedName>
        <fullName evidence="2">Uncharacterized protein</fullName>
    </submittedName>
</protein>
<reference evidence="2" key="1">
    <citation type="submission" date="2023-06" db="EMBL/GenBank/DDBJ databases">
        <title>Genome-scale phylogeny and comparative genomics of the fungal order Sordariales.</title>
        <authorList>
            <consortium name="Lawrence Berkeley National Laboratory"/>
            <person name="Hensen N."/>
            <person name="Bonometti L."/>
            <person name="Westerberg I."/>
            <person name="Brannstrom I.O."/>
            <person name="Guillou S."/>
            <person name="Cros-Aarteil S."/>
            <person name="Calhoun S."/>
            <person name="Haridas S."/>
            <person name="Kuo A."/>
            <person name="Mondo S."/>
            <person name="Pangilinan J."/>
            <person name="Riley R."/>
            <person name="LaButti K."/>
            <person name="Andreopoulos B."/>
            <person name="Lipzen A."/>
            <person name="Chen C."/>
            <person name="Yanf M."/>
            <person name="Daum C."/>
            <person name="Ng V."/>
            <person name="Clum A."/>
            <person name="Steindorff A."/>
            <person name="Ohm R."/>
            <person name="Martin F."/>
            <person name="Silar P."/>
            <person name="Natvig D."/>
            <person name="Lalanne C."/>
            <person name="Gautier V."/>
            <person name="Ament-velasquez S.L."/>
            <person name="Kruys A."/>
            <person name="Hutchinson M.I."/>
            <person name="Powell A.J."/>
            <person name="Barry K."/>
            <person name="Miller A.N."/>
            <person name="Grigoriev I.V."/>
            <person name="Debuchy R."/>
            <person name="Gladieux P."/>
            <person name="Thoren M.H."/>
            <person name="Johannesson H."/>
        </authorList>
    </citation>
    <scope>NUCLEOTIDE SEQUENCE</scope>
    <source>
        <strain evidence="2">SMH3391-2</strain>
    </source>
</reference>